<reference evidence="1" key="2">
    <citation type="submission" date="2021-04" db="EMBL/GenBank/DDBJ databases">
        <authorList>
            <person name="Zhang T."/>
            <person name="Zhang Y."/>
            <person name="Lu D."/>
            <person name="Zuo D."/>
            <person name="Du Z."/>
        </authorList>
    </citation>
    <scope>NUCLEOTIDE SEQUENCE</scope>
    <source>
        <strain evidence="1">JR1</strain>
    </source>
</reference>
<sequence length="220" mass="25960">MKYWLLLFISFYTLLSNATNWWYQGYVITNDDEKIYGEIYVPPHSQTTGALVISGIDLEGFYNRVWFKHDGSESDYVPEMIREFGFTYMGSDYKFESTCLHFKSIVKSERTKHRFLNVVHRGNISLLRDCRMFQDGVAGRSGYPEYLTYYDYYLSSSDGKLIRLFSSNETEDLKMVLEQLGMDKRFLYSIGRIKVRTLADVLYQYDVWLSEQKKPVQVVI</sequence>
<comment type="caution">
    <text evidence="1">The sequence shown here is derived from an EMBL/GenBank/DDBJ whole genome shotgun (WGS) entry which is preliminary data.</text>
</comment>
<proteinExistence type="predicted"/>
<protein>
    <submittedName>
        <fullName evidence="1">Uncharacterized protein</fullName>
    </submittedName>
</protein>
<dbReference type="RefSeq" id="WP_212188692.1">
    <property type="nucleotide sequence ID" value="NZ_JAGTAR010000004.1"/>
</dbReference>
<gene>
    <name evidence="1" type="ORF">KDU71_04380</name>
</gene>
<keyword evidence="2" id="KW-1185">Reference proteome</keyword>
<reference evidence="1" key="1">
    <citation type="journal article" date="2018" name="Int. J. Syst. Evol. Microbiol.">
        <title>Carboxylicivirga sediminis sp. nov., isolated from coastal sediment.</title>
        <authorList>
            <person name="Wang F.Q."/>
            <person name="Ren L.H."/>
            <person name="Zou R.J."/>
            <person name="Sun Y.Z."/>
            <person name="Liu X.J."/>
            <person name="Jiang F."/>
            <person name="Liu L.J."/>
        </authorList>
    </citation>
    <scope>NUCLEOTIDE SEQUENCE</scope>
    <source>
        <strain evidence="1">JR1</strain>
    </source>
</reference>
<evidence type="ECO:0000313" key="1">
    <source>
        <dbReference type="EMBL" id="MBR8534786.1"/>
    </source>
</evidence>
<accession>A0A941F0R9</accession>
<dbReference type="Proteomes" id="UP000679220">
    <property type="component" value="Unassembled WGS sequence"/>
</dbReference>
<dbReference type="EMBL" id="JAGTAR010000004">
    <property type="protein sequence ID" value="MBR8534786.1"/>
    <property type="molecule type" value="Genomic_DNA"/>
</dbReference>
<evidence type="ECO:0000313" key="2">
    <source>
        <dbReference type="Proteomes" id="UP000679220"/>
    </source>
</evidence>
<organism evidence="1 2">
    <name type="scientific">Carboxylicivirga sediminis</name>
    <dbReference type="NCBI Taxonomy" id="2006564"/>
    <lineage>
        <taxon>Bacteria</taxon>
        <taxon>Pseudomonadati</taxon>
        <taxon>Bacteroidota</taxon>
        <taxon>Bacteroidia</taxon>
        <taxon>Marinilabiliales</taxon>
        <taxon>Marinilabiliaceae</taxon>
        <taxon>Carboxylicivirga</taxon>
    </lineage>
</organism>
<dbReference type="AlphaFoldDB" id="A0A941F0R9"/>
<name>A0A941F0R9_9BACT</name>